<dbReference type="Proteomes" id="UP000241803">
    <property type="component" value="Unassembled WGS sequence"/>
</dbReference>
<feature type="signal peptide" evidence="2">
    <location>
        <begin position="1"/>
        <end position="25"/>
    </location>
</feature>
<keyword evidence="1" id="KW-0175">Coiled coil</keyword>
<evidence type="ECO:0000313" key="5">
    <source>
        <dbReference type="Proteomes" id="UP000241803"/>
    </source>
</evidence>
<evidence type="ECO:0000259" key="3">
    <source>
        <dbReference type="Pfam" id="PF02169"/>
    </source>
</evidence>
<sequence>MKLISITLCIKITLISITIFITGCASTTPPEWYTSPKPDTNKYIYAAAQGRSLSHAKKMAINNVNEKLWTQVDSSFYMRDVAKENNGQSTSNNLIDNKINTKTAKLTLNGVEFLNTEENELGFFVEVRVKKELVRKQLILELNQLNNNAQSQLDSLKNSDSLLWWLKNQNAFQLKKDALIRIAMLSVVSPQDKFNTLLLDESLVSLSSVNSSLLIQIKTNKRNKKSASLLSDKFSLENISTTNTYNKYTTHTLTLISEPRKNIIGDAYVSTLVTELKLINKKGKTIASNEIISSGNSVTSYKMANEGASRHFAQQIDDHGLWTSLGITQ</sequence>
<protein>
    <recommendedName>
        <fullName evidence="3">Lipoprotein LPP20-like domain-containing protein</fullName>
    </recommendedName>
</protein>
<feature type="coiled-coil region" evidence="1">
    <location>
        <begin position="128"/>
        <end position="159"/>
    </location>
</feature>
<keyword evidence="5" id="KW-1185">Reference proteome</keyword>
<dbReference type="PROSITE" id="PS51257">
    <property type="entry name" value="PROKAR_LIPOPROTEIN"/>
    <property type="match status" value="1"/>
</dbReference>
<accession>A0A2T3LA98</accession>
<feature type="chain" id="PRO_5015642358" description="Lipoprotein LPP20-like domain-containing protein" evidence="2">
    <location>
        <begin position="26"/>
        <end position="329"/>
    </location>
</feature>
<dbReference type="AlphaFoldDB" id="A0A2T3LA98"/>
<reference evidence="4 5" key="1">
    <citation type="submission" date="2018-03" db="EMBL/GenBank/DDBJ databases">
        <title>Whole genome sequencing of Histamine producing bacteria.</title>
        <authorList>
            <person name="Butler K."/>
        </authorList>
    </citation>
    <scope>NUCLEOTIDE SEQUENCE [LARGE SCALE GENOMIC DNA]</scope>
    <source>
        <strain evidence="4 5">ATCC 19614</strain>
    </source>
</reference>
<evidence type="ECO:0000256" key="1">
    <source>
        <dbReference type="SAM" id="Coils"/>
    </source>
</evidence>
<keyword evidence="2" id="KW-0732">Signal</keyword>
<proteinExistence type="predicted"/>
<dbReference type="InterPro" id="IPR024952">
    <property type="entry name" value="LPP20-like_dom"/>
</dbReference>
<evidence type="ECO:0000256" key="2">
    <source>
        <dbReference type="SAM" id="SignalP"/>
    </source>
</evidence>
<gene>
    <name evidence="4" type="ORF">C9J47_06760</name>
</gene>
<evidence type="ECO:0000313" key="4">
    <source>
        <dbReference type="EMBL" id="PSV48231.1"/>
    </source>
</evidence>
<dbReference type="EMBL" id="PYOC01000002">
    <property type="protein sequence ID" value="PSV48231.1"/>
    <property type="molecule type" value="Genomic_DNA"/>
</dbReference>
<dbReference type="Gene3D" id="3.10.28.20">
    <property type="entry name" value="Acetamidase/Formamidase-like domains"/>
    <property type="match status" value="1"/>
</dbReference>
<organism evidence="4 5">
    <name type="scientific">Photobacterium indicum</name>
    <dbReference type="NCBI Taxonomy" id="81447"/>
    <lineage>
        <taxon>Bacteria</taxon>
        <taxon>Pseudomonadati</taxon>
        <taxon>Pseudomonadota</taxon>
        <taxon>Gammaproteobacteria</taxon>
        <taxon>Vibrionales</taxon>
        <taxon>Vibrionaceae</taxon>
        <taxon>Photobacterium</taxon>
    </lineage>
</organism>
<name>A0A2T3LA98_9GAMM</name>
<dbReference type="Pfam" id="PF02169">
    <property type="entry name" value="LPP20"/>
    <property type="match status" value="1"/>
</dbReference>
<feature type="domain" description="Lipoprotein LPP20-like" evidence="3">
    <location>
        <begin position="30"/>
        <end position="129"/>
    </location>
</feature>
<comment type="caution">
    <text evidence="4">The sequence shown here is derived from an EMBL/GenBank/DDBJ whole genome shotgun (WGS) entry which is preliminary data.</text>
</comment>
<dbReference type="RefSeq" id="WP_107252842.1">
    <property type="nucleotide sequence ID" value="NZ_PYOC01000002.1"/>
</dbReference>